<proteinExistence type="predicted"/>
<feature type="transmembrane region" description="Helical" evidence="1">
    <location>
        <begin position="61"/>
        <end position="79"/>
    </location>
</feature>
<gene>
    <name evidence="2" type="ORF">QBC47DRAFT_388096</name>
</gene>
<keyword evidence="1" id="KW-0812">Transmembrane</keyword>
<reference evidence="2" key="1">
    <citation type="submission" date="2023-06" db="EMBL/GenBank/DDBJ databases">
        <title>Genome-scale phylogeny and comparative genomics of the fungal order Sordariales.</title>
        <authorList>
            <consortium name="Lawrence Berkeley National Laboratory"/>
            <person name="Hensen N."/>
            <person name="Bonometti L."/>
            <person name="Westerberg I."/>
            <person name="Brannstrom I.O."/>
            <person name="Guillou S."/>
            <person name="Cros-Aarteil S."/>
            <person name="Calhoun S."/>
            <person name="Haridas S."/>
            <person name="Kuo A."/>
            <person name="Mondo S."/>
            <person name="Pangilinan J."/>
            <person name="Riley R."/>
            <person name="Labutti K."/>
            <person name="Andreopoulos B."/>
            <person name="Lipzen A."/>
            <person name="Chen C."/>
            <person name="Yanf M."/>
            <person name="Daum C."/>
            <person name="Ng V."/>
            <person name="Clum A."/>
            <person name="Steindorff A."/>
            <person name="Ohm R."/>
            <person name="Martin F."/>
            <person name="Silar P."/>
            <person name="Natvig D."/>
            <person name="Lalanne C."/>
            <person name="Gautier V."/>
            <person name="Ament-Velasquez S.L."/>
            <person name="Kruys A."/>
            <person name="Hutchinson M.I."/>
            <person name="Powell A.J."/>
            <person name="Barry K."/>
            <person name="Miller A.N."/>
            <person name="Grigoriev I.V."/>
            <person name="Debuchy R."/>
            <person name="Gladieux P."/>
            <person name="Thoren M.H."/>
            <person name="Johannesson H."/>
        </authorList>
    </citation>
    <scope>NUCLEOTIDE SEQUENCE</scope>
    <source>
        <strain evidence="2">PSN4</strain>
    </source>
</reference>
<comment type="caution">
    <text evidence="2">The sequence shown here is derived from an EMBL/GenBank/DDBJ whole genome shotgun (WGS) entry which is preliminary data.</text>
</comment>
<accession>A0AAJ0F4D7</accession>
<evidence type="ECO:0000256" key="1">
    <source>
        <dbReference type="SAM" id="Phobius"/>
    </source>
</evidence>
<name>A0AAJ0F4D7_9PEZI</name>
<feature type="transmembrane region" description="Helical" evidence="1">
    <location>
        <begin position="91"/>
        <end position="111"/>
    </location>
</feature>
<protein>
    <submittedName>
        <fullName evidence="2">Uncharacterized protein</fullName>
    </submittedName>
</protein>
<dbReference type="EMBL" id="MU839838">
    <property type="protein sequence ID" value="KAK1753267.1"/>
    <property type="molecule type" value="Genomic_DNA"/>
</dbReference>
<keyword evidence="3" id="KW-1185">Reference proteome</keyword>
<keyword evidence="1" id="KW-1133">Transmembrane helix</keyword>
<organism evidence="2 3">
    <name type="scientific">Echria macrotheca</name>
    <dbReference type="NCBI Taxonomy" id="438768"/>
    <lineage>
        <taxon>Eukaryota</taxon>
        <taxon>Fungi</taxon>
        <taxon>Dikarya</taxon>
        <taxon>Ascomycota</taxon>
        <taxon>Pezizomycotina</taxon>
        <taxon>Sordariomycetes</taxon>
        <taxon>Sordariomycetidae</taxon>
        <taxon>Sordariales</taxon>
        <taxon>Schizotheciaceae</taxon>
        <taxon>Echria</taxon>
    </lineage>
</organism>
<feature type="transmembrane region" description="Helical" evidence="1">
    <location>
        <begin position="123"/>
        <end position="139"/>
    </location>
</feature>
<dbReference type="Proteomes" id="UP001239445">
    <property type="component" value="Unassembled WGS sequence"/>
</dbReference>
<evidence type="ECO:0000313" key="3">
    <source>
        <dbReference type="Proteomes" id="UP001239445"/>
    </source>
</evidence>
<sequence>MSTIDVQISPPSADQVSMTPVPTATGYGGDDSVDLAVATEIPARCANHGGPDKTSETRQAIYKYALALNICLVVVYIFLVPVQNLDSGRPTWVKIITVSVWMLSTVLLFLCNSGHFIWHKGQMISAFLIAVFALHHLIGAASSNGLTDGMGVVMVSAVVAILSPKMCEGQAQVADSGWQSLRNGNIGSV</sequence>
<evidence type="ECO:0000313" key="2">
    <source>
        <dbReference type="EMBL" id="KAK1753267.1"/>
    </source>
</evidence>
<keyword evidence="1" id="KW-0472">Membrane</keyword>
<dbReference type="AlphaFoldDB" id="A0AAJ0F4D7"/>